<evidence type="ECO:0000256" key="10">
    <source>
        <dbReference type="ARBA" id="ARBA00022801"/>
    </source>
</evidence>
<dbReference type="InterPro" id="IPR050055">
    <property type="entry name" value="EF-Tu_GTPase"/>
</dbReference>
<evidence type="ECO:0000256" key="16">
    <source>
        <dbReference type="ARBA" id="ARBA00076506"/>
    </source>
</evidence>
<comment type="cofactor">
    <cofactor evidence="2">
        <name>Mg(2+)</name>
        <dbReference type="ChEBI" id="CHEBI:18420"/>
    </cofactor>
</comment>
<dbReference type="PANTHER" id="PTHR43721:SF11">
    <property type="entry name" value="SELENOCYSTEINE-SPECIFIC ELONGATION FACTOR"/>
    <property type="match status" value="1"/>
</dbReference>
<evidence type="ECO:0000256" key="7">
    <source>
        <dbReference type="ARBA" id="ARBA00022490"/>
    </source>
</evidence>
<dbReference type="PROSITE" id="PS51722">
    <property type="entry name" value="G_TR_2"/>
    <property type="match status" value="1"/>
</dbReference>
<gene>
    <name evidence="19" type="ORF">CRM22_003987</name>
</gene>
<evidence type="ECO:0000256" key="14">
    <source>
        <dbReference type="ARBA" id="ARBA00049117"/>
    </source>
</evidence>
<evidence type="ECO:0000256" key="15">
    <source>
        <dbReference type="ARBA" id="ARBA00054716"/>
    </source>
</evidence>
<evidence type="ECO:0000256" key="13">
    <source>
        <dbReference type="ARBA" id="ARBA00023242"/>
    </source>
</evidence>
<protein>
    <recommendedName>
        <fullName evidence="5">Selenocysteine-specific elongation factor</fullName>
    </recommendedName>
    <alternativeName>
        <fullName evidence="17">Elongation factor sec</fullName>
    </alternativeName>
    <alternativeName>
        <fullName evidence="16">Eukaryotic elongation factor, selenocysteine-tRNA-specific</fullName>
    </alternativeName>
</protein>
<dbReference type="STRING" id="147828.A0A4S2M4Q8"/>
<feature type="domain" description="Tr-type G" evidence="18">
    <location>
        <begin position="12"/>
        <end position="219"/>
    </location>
</feature>
<dbReference type="SUPFAM" id="SSF52540">
    <property type="entry name" value="P-loop containing nucleoside triphosphate hydrolases"/>
    <property type="match status" value="1"/>
</dbReference>
<dbReference type="PANTHER" id="PTHR43721">
    <property type="entry name" value="ELONGATION FACTOR TU-RELATED"/>
    <property type="match status" value="1"/>
</dbReference>
<evidence type="ECO:0000313" key="19">
    <source>
        <dbReference type="EMBL" id="TGZ68967.1"/>
    </source>
</evidence>
<dbReference type="FunFam" id="2.40.30.10:FF:000052">
    <property type="entry name" value="Selenocysteine-specific elongation factor EF-Sec"/>
    <property type="match status" value="1"/>
</dbReference>
<dbReference type="Gene3D" id="2.40.30.10">
    <property type="entry name" value="Translation factors"/>
    <property type="match status" value="2"/>
</dbReference>
<dbReference type="CDD" id="cd01889">
    <property type="entry name" value="SelB_euk"/>
    <property type="match status" value="1"/>
</dbReference>
<dbReference type="GO" id="GO:0003924">
    <property type="term" value="F:GTPase activity"/>
    <property type="evidence" value="ECO:0007669"/>
    <property type="project" value="InterPro"/>
</dbReference>
<name>A0A4S2M4Q8_OPIFE</name>
<keyword evidence="12" id="KW-0342">GTP-binding</keyword>
<keyword evidence="20" id="KW-1185">Reference proteome</keyword>
<dbReference type="CDD" id="cd04094">
    <property type="entry name" value="eSelB_III"/>
    <property type="match status" value="1"/>
</dbReference>
<dbReference type="InterPro" id="IPR027417">
    <property type="entry name" value="P-loop_NTPase"/>
</dbReference>
<dbReference type="SUPFAM" id="SSF50447">
    <property type="entry name" value="Translation proteins"/>
    <property type="match status" value="1"/>
</dbReference>
<dbReference type="Pfam" id="PF00009">
    <property type="entry name" value="GTP_EFTU"/>
    <property type="match status" value="1"/>
</dbReference>
<evidence type="ECO:0000256" key="6">
    <source>
        <dbReference type="ARBA" id="ARBA00022481"/>
    </source>
</evidence>
<keyword evidence="9" id="KW-0547">Nucleotide-binding</keyword>
<keyword evidence="10" id="KW-0378">Hydrolase</keyword>
<dbReference type="Pfam" id="PF21131">
    <property type="entry name" value="eEFSec_4th"/>
    <property type="match status" value="1"/>
</dbReference>
<evidence type="ECO:0000259" key="18">
    <source>
        <dbReference type="PROSITE" id="PS51722"/>
    </source>
</evidence>
<dbReference type="InterPro" id="IPR000795">
    <property type="entry name" value="T_Tr_GTP-bd_dom"/>
</dbReference>
<organism evidence="19 20">
    <name type="scientific">Opisthorchis felineus</name>
    <dbReference type="NCBI Taxonomy" id="147828"/>
    <lineage>
        <taxon>Eukaryota</taxon>
        <taxon>Metazoa</taxon>
        <taxon>Spiralia</taxon>
        <taxon>Lophotrochozoa</taxon>
        <taxon>Platyhelminthes</taxon>
        <taxon>Trematoda</taxon>
        <taxon>Digenea</taxon>
        <taxon>Opisthorchiida</taxon>
        <taxon>Opisthorchiata</taxon>
        <taxon>Opisthorchiidae</taxon>
        <taxon>Opisthorchis</taxon>
    </lineage>
</organism>
<evidence type="ECO:0000256" key="17">
    <source>
        <dbReference type="ARBA" id="ARBA00082387"/>
    </source>
</evidence>
<sequence>MRLSWLSKSMSVLNVNVGVLGHVDCGKTSLAKALSMIASTSAFDKNPQSRKRGITLDLGFSSFTVDLTGTSLRSSFEQGYKQIQFTLVDCPGHGSLIRTVLCGSQIIDVMLLVVDISKGFQTQTAECLIIGEITCDQMIVVLNKSDLLKEDVRASQIDKMKKRISKTLEQTKFRGSPIAVVSAAPGGNQVDFKPDAHHPPNEDLQKLIALLIQTVTDPTERRERVRQRGFLFAADHCFTVTGQGTVMTGTVLAGSIRVGETIELPRQRLQRKIKSIQMFRQPVNSIGPGDRAGICVPQLDPSLLERGLVGTPGGSLQTCHACVLGAVRKISYFKNPVLSKSRFHIFISQETVLAQLTFFGLPAEQWTTTASEVALDLKQNYVYLSELPAEPQDQVWVLVEFERPVVCYTGAVVIGARLDSTSATACRLAFHGKVQMQVSEPNYKQTVLPQLCVYRCKTRRGQIDRVMDSRTCVVRGLFKRETNWDVFVGLRAHVELDAPGNGDSEEPRRLCTGRIESSFGQSGKCRLVLDDDLPEAVVHCFARKSGKKAELPSDISRCNFCVVLEFKRFLFDPKRCLVQ</sequence>
<dbReference type="GO" id="GO:0005737">
    <property type="term" value="C:cytoplasm"/>
    <property type="evidence" value="ECO:0007669"/>
    <property type="project" value="UniProtKB-SubCell"/>
</dbReference>
<comment type="cofactor">
    <cofactor evidence="1">
        <name>Mn(2+)</name>
        <dbReference type="ChEBI" id="CHEBI:29035"/>
    </cofactor>
</comment>
<dbReference type="Gene3D" id="3.40.50.300">
    <property type="entry name" value="P-loop containing nucleotide triphosphate hydrolases"/>
    <property type="match status" value="1"/>
</dbReference>
<accession>A0A4S2M4Q8</accession>
<evidence type="ECO:0000313" key="20">
    <source>
        <dbReference type="Proteomes" id="UP000308267"/>
    </source>
</evidence>
<comment type="function">
    <text evidence="15">Translation factor required for the incorporation of the rare amino acid selenocysteine encoded by UGA codons. Replaces the eRF1-eRF3-GTP ternary complex for the insertion of selenocysteine directed by the UGA codon. Insertion of selenocysteine at UGA codons is mediated by SECISBP2 and EEFSEC: SECISBP2 (1) specifically binds the SECIS sequence once the 80S ribosome encounters an in-frame UGA codon and (2) contacts the RPS27A/eS31 of the 40S ribosome before ribosome stalling. (3) GTP-bound EEFSEC then delivers selenocysteinyl-tRNA(Sec) to the 80S ribosome and adopts a preaccommodated state conformation. (4) After GTP hydrolysis, EEFSEC dissociates from the assembly, selenocysteinyl-tRNA(Sec) accommodates, and peptide bond synthesis and selenoprotein elongation occur.</text>
</comment>
<dbReference type="FunFam" id="3.40.50.300:FF:000900">
    <property type="entry name" value="Eukaryotic elongation factor, selenocysteine-tRNA-specific"/>
    <property type="match status" value="1"/>
</dbReference>
<evidence type="ECO:0000256" key="3">
    <source>
        <dbReference type="ARBA" id="ARBA00004123"/>
    </source>
</evidence>
<dbReference type="GO" id="GO:0003746">
    <property type="term" value="F:translation elongation factor activity"/>
    <property type="evidence" value="ECO:0007669"/>
    <property type="project" value="TreeGrafter"/>
</dbReference>
<comment type="subcellular location">
    <subcellularLocation>
        <location evidence="4">Cytoplasm</location>
    </subcellularLocation>
    <subcellularLocation>
        <location evidence="3">Nucleus</location>
    </subcellularLocation>
</comment>
<reference evidence="19 20" key="1">
    <citation type="journal article" date="2019" name="BMC Genomics">
        <title>New insights from Opisthorchis felineus genome: update on genomics of the epidemiologically important liver flukes.</title>
        <authorList>
            <person name="Ershov N.I."/>
            <person name="Mordvinov V.A."/>
            <person name="Prokhortchouk E.B."/>
            <person name="Pakharukova M.Y."/>
            <person name="Gunbin K.V."/>
            <person name="Ustyantsev K."/>
            <person name="Genaev M.A."/>
            <person name="Blinov A.G."/>
            <person name="Mazur A."/>
            <person name="Boulygina E."/>
            <person name="Tsygankova S."/>
            <person name="Khrameeva E."/>
            <person name="Chekanov N."/>
            <person name="Fan G."/>
            <person name="Xiao A."/>
            <person name="Zhang H."/>
            <person name="Xu X."/>
            <person name="Yang H."/>
            <person name="Solovyev V."/>
            <person name="Lee S.M."/>
            <person name="Liu X."/>
            <person name="Afonnikov D.A."/>
            <person name="Skryabin K.G."/>
        </authorList>
    </citation>
    <scope>NUCLEOTIDE SEQUENCE [LARGE SCALE GENOMIC DNA]</scope>
    <source>
        <strain evidence="19">AK-0245</strain>
        <tissue evidence="19">Whole organism</tissue>
    </source>
</reference>
<evidence type="ECO:0000256" key="5">
    <source>
        <dbReference type="ARBA" id="ARBA00015953"/>
    </source>
</evidence>
<keyword evidence="6" id="KW-0488">Methylation</keyword>
<dbReference type="GO" id="GO:0001514">
    <property type="term" value="P:selenocysteine incorporation"/>
    <property type="evidence" value="ECO:0007669"/>
    <property type="project" value="UniProtKB-ARBA"/>
</dbReference>
<comment type="catalytic activity">
    <reaction evidence="14">
        <text>GTP + H2O = GDP + phosphate + H(+)</text>
        <dbReference type="Rhea" id="RHEA:19669"/>
        <dbReference type="ChEBI" id="CHEBI:15377"/>
        <dbReference type="ChEBI" id="CHEBI:15378"/>
        <dbReference type="ChEBI" id="CHEBI:37565"/>
        <dbReference type="ChEBI" id="CHEBI:43474"/>
        <dbReference type="ChEBI" id="CHEBI:58189"/>
    </reaction>
    <physiologicalReaction direction="left-to-right" evidence="14">
        <dbReference type="Rhea" id="RHEA:19670"/>
    </physiologicalReaction>
</comment>
<dbReference type="InterPro" id="IPR049394">
    <property type="entry name" value="eEFSec_C"/>
</dbReference>
<dbReference type="EMBL" id="SJOL01006287">
    <property type="protein sequence ID" value="TGZ68967.1"/>
    <property type="molecule type" value="Genomic_DNA"/>
</dbReference>
<keyword evidence="11" id="KW-0648">Protein biosynthesis</keyword>
<dbReference type="GO" id="GO:0005525">
    <property type="term" value="F:GTP binding"/>
    <property type="evidence" value="ECO:0007669"/>
    <property type="project" value="UniProtKB-KW"/>
</dbReference>
<evidence type="ECO:0000256" key="1">
    <source>
        <dbReference type="ARBA" id="ARBA00001936"/>
    </source>
</evidence>
<evidence type="ECO:0000256" key="9">
    <source>
        <dbReference type="ARBA" id="ARBA00022741"/>
    </source>
</evidence>
<dbReference type="Pfam" id="PF21208">
    <property type="entry name" value="euk_SelB_III"/>
    <property type="match status" value="1"/>
</dbReference>
<dbReference type="Proteomes" id="UP000308267">
    <property type="component" value="Unassembled WGS sequence"/>
</dbReference>
<dbReference type="CDD" id="cd03696">
    <property type="entry name" value="SelB_II"/>
    <property type="match status" value="1"/>
</dbReference>
<keyword evidence="7" id="KW-0963">Cytoplasm</keyword>
<dbReference type="AlphaFoldDB" id="A0A4S2M4Q8"/>
<evidence type="ECO:0000256" key="4">
    <source>
        <dbReference type="ARBA" id="ARBA00004496"/>
    </source>
</evidence>
<keyword evidence="8" id="KW-0597">Phosphoprotein</keyword>
<proteinExistence type="predicted"/>
<dbReference type="InterPro" id="IPR009000">
    <property type="entry name" value="Transl_B-barrel_sf"/>
</dbReference>
<evidence type="ECO:0000256" key="11">
    <source>
        <dbReference type="ARBA" id="ARBA00022917"/>
    </source>
</evidence>
<keyword evidence="13" id="KW-0539">Nucleus</keyword>
<dbReference type="Pfam" id="PF03144">
    <property type="entry name" value="GTP_EFTU_D2"/>
    <property type="match status" value="1"/>
</dbReference>
<dbReference type="OrthoDB" id="2067at2759"/>
<dbReference type="InterPro" id="IPR004161">
    <property type="entry name" value="EFTu-like_2"/>
</dbReference>
<comment type="caution">
    <text evidence="19">The sequence shown here is derived from an EMBL/GenBank/DDBJ whole genome shotgun (WGS) entry which is preliminary data.</text>
</comment>
<evidence type="ECO:0000256" key="8">
    <source>
        <dbReference type="ARBA" id="ARBA00022553"/>
    </source>
</evidence>
<evidence type="ECO:0000256" key="2">
    <source>
        <dbReference type="ARBA" id="ARBA00001946"/>
    </source>
</evidence>
<evidence type="ECO:0000256" key="12">
    <source>
        <dbReference type="ARBA" id="ARBA00023134"/>
    </source>
</evidence>
<dbReference type="PRINTS" id="PR00315">
    <property type="entry name" value="ELONGATNFCT"/>
</dbReference>
<dbReference type="GO" id="GO:0005634">
    <property type="term" value="C:nucleus"/>
    <property type="evidence" value="ECO:0007669"/>
    <property type="project" value="UniProtKB-SubCell"/>
</dbReference>
<dbReference type="InterPro" id="IPR049393">
    <property type="entry name" value="eEFSec_III"/>
</dbReference>